<gene>
    <name evidence="1" type="ORF">CKO43_21745</name>
</gene>
<evidence type="ECO:0000313" key="1">
    <source>
        <dbReference type="EMBL" id="MBK1715382.1"/>
    </source>
</evidence>
<dbReference type="Pfam" id="PF12244">
    <property type="entry name" value="DUF3606"/>
    <property type="match status" value="1"/>
</dbReference>
<organism evidence="1 2">
    <name type="scientific">Rubrivivax gelatinosus</name>
    <name type="common">Rhodocyclus gelatinosus</name>
    <name type="synonym">Rhodopseudomonas gelatinosa</name>
    <dbReference type="NCBI Taxonomy" id="28068"/>
    <lineage>
        <taxon>Bacteria</taxon>
        <taxon>Pseudomonadati</taxon>
        <taxon>Pseudomonadota</taxon>
        <taxon>Betaproteobacteria</taxon>
        <taxon>Burkholderiales</taxon>
        <taxon>Sphaerotilaceae</taxon>
        <taxon>Rubrivivax</taxon>
    </lineage>
</organism>
<dbReference type="RefSeq" id="WP_200379973.1">
    <property type="nucleotide sequence ID" value="NZ_NRRU01000117.1"/>
</dbReference>
<dbReference type="EMBL" id="NRRU01000117">
    <property type="protein sequence ID" value="MBK1715382.1"/>
    <property type="molecule type" value="Genomic_DNA"/>
</dbReference>
<evidence type="ECO:0008006" key="3">
    <source>
        <dbReference type="Google" id="ProtNLM"/>
    </source>
</evidence>
<proteinExistence type="predicted"/>
<sequence>MEPDTPAPAPDDTIDTQDDEAVKHWADHFGITAAQIEEAVLAVGPRVADVQRHLLDQGASAGAG</sequence>
<dbReference type="Proteomes" id="UP001041814">
    <property type="component" value="Unassembled WGS sequence"/>
</dbReference>
<protein>
    <recommendedName>
        <fullName evidence="3">DUF3606 domain-containing protein</fullName>
    </recommendedName>
</protein>
<reference evidence="1" key="2">
    <citation type="journal article" date="2020" name="Microorganisms">
        <title>Osmotic Adaptation and Compatible Solute Biosynthesis of Phototrophic Bacteria as Revealed from Genome Analyses.</title>
        <authorList>
            <person name="Imhoff J.F."/>
            <person name="Rahn T."/>
            <person name="Kunzel S."/>
            <person name="Keller A."/>
            <person name="Neulinger S.C."/>
        </authorList>
    </citation>
    <scope>NUCLEOTIDE SEQUENCE</scope>
    <source>
        <strain evidence="1">IM 151</strain>
    </source>
</reference>
<comment type="caution">
    <text evidence="1">The sequence shown here is derived from an EMBL/GenBank/DDBJ whole genome shotgun (WGS) entry which is preliminary data.</text>
</comment>
<dbReference type="InterPro" id="IPR022037">
    <property type="entry name" value="DUF3606"/>
</dbReference>
<name>A0ABS1E3B7_RUBGE</name>
<reference evidence="1" key="1">
    <citation type="submission" date="2017-08" db="EMBL/GenBank/DDBJ databases">
        <authorList>
            <person name="Imhoff J.F."/>
            <person name="Rahn T."/>
            <person name="Kuenzel S."/>
            <person name="Neulinger S.C."/>
        </authorList>
    </citation>
    <scope>NUCLEOTIDE SEQUENCE</scope>
    <source>
        <strain evidence="1">IM 151</strain>
    </source>
</reference>
<evidence type="ECO:0000313" key="2">
    <source>
        <dbReference type="Proteomes" id="UP001041814"/>
    </source>
</evidence>
<keyword evidence="2" id="KW-1185">Reference proteome</keyword>
<accession>A0ABS1E3B7</accession>